<proteinExistence type="predicted"/>
<reference evidence="2 3" key="1">
    <citation type="submission" date="2019-06" db="EMBL/GenBank/DDBJ databases">
        <title>Sequencing the genomes of 1000 actinobacteria strains.</title>
        <authorList>
            <person name="Klenk H.-P."/>
        </authorList>
    </citation>
    <scope>NUCLEOTIDE SEQUENCE [LARGE SCALE GENOMIC DNA]</scope>
    <source>
        <strain evidence="2 3">DSM 41695</strain>
    </source>
</reference>
<keyword evidence="3" id="KW-1185">Reference proteome</keyword>
<dbReference type="Proteomes" id="UP000316603">
    <property type="component" value="Unassembled WGS sequence"/>
</dbReference>
<gene>
    <name evidence="2" type="ORF">FHX78_113056</name>
</gene>
<feature type="region of interest" description="Disordered" evidence="1">
    <location>
        <begin position="1"/>
        <end position="28"/>
    </location>
</feature>
<protein>
    <submittedName>
        <fullName evidence="2">Uncharacterized protein</fullName>
    </submittedName>
</protein>
<evidence type="ECO:0000256" key="1">
    <source>
        <dbReference type="SAM" id="MobiDB-lite"/>
    </source>
</evidence>
<organism evidence="2 3">
    <name type="scientific">Streptomyces capillispiralis</name>
    <dbReference type="NCBI Taxonomy" id="68182"/>
    <lineage>
        <taxon>Bacteria</taxon>
        <taxon>Bacillati</taxon>
        <taxon>Actinomycetota</taxon>
        <taxon>Actinomycetes</taxon>
        <taxon>Kitasatosporales</taxon>
        <taxon>Streptomycetaceae</taxon>
        <taxon>Streptomyces</taxon>
    </lineage>
</organism>
<evidence type="ECO:0000313" key="2">
    <source>
        <dbReference type="EMBL" id="TWF86094.1"/>
    </source>
</evidence>
<sequence>MSLTQQYVLDTHRARQHGEPPPPAPGLNDWQVVRELRDLRRSRAVTDHRPAPGRLRAVTAGRPARGRLRRALGRLLHGRSRAAR</sequence>
<accession>A0A561TG45</accession>
<dbReference type="OrthoDB" id="4333273at2"/>
<evidence type="ECO:0000313" key="3">
    <source>
        <dbReference type="Proteomes" id="UP000316603"/>
    </source>
</evidence>
<dbReference type="AlphaFoldDB" id="A0A561TG45"/>
<name>A0A561TG45_9ACTN</name>
<dbReference type="RefSeq" id="WP_145868025.1">
    <property type="nucleotide sequence ID" value="NZ_BNCE01000003.1"/>
</dbReference>
<comment type="caution">
    <text evidence="2">The sequence shown here is derived from an EMBL/GenBank/DDBJ whole genome shotgun (WGS) entry which is preliminary data.</text>
</comment>
<feature type="region of interest" description="Disordered" evidence="1">
    <location>
        <begin position="43"/>
        <end position="65"/>
    </location>
</feature>
<dbReference type="EMBL" id="VIWV01000001">
    <property type="protein sequence ID" value="TWF86094.1"/>
    <property type="molecule type" value="Genomic_DNA"/>
</dbReference>